<keyword evidence="3" id="KW-0408">Iron</keyword>
<dbReference type="PROSITE" id="PS51918">
    <property type="entry name" value="RADICAL_SAM"/>
    <property type="match status" value="1"/>
</dbReference>
<keyword evidence="1" id="KW-0949">S-adenosyl-L-methionine</keyword>
<dbReference type="CDD" id="cd21128">
    <property type="entry name" value="SPASM_rSAM"/>
    <property type="match status" value="1"/>
</dbReference>
<dbReference type="GO" id="GO:0003824">
    <property type="term" value="F:catalytic activity"/>
    <property type="evidence" value="ECO:0007669"/>
    <property type="project" value="InterPro"/>
</dbReference>
<dbReference type="EMBL" id="PFMR01000130">
    <property type="protein sequence ID" value="PIZ17266.1"/>
    <property type="molecule type" value="Genomic_DNA"/>
</dbReference>
<evidence type="ECO:0000256" key="4">
    <source>
        <dbReference type="ARBA" id="ARBA00023014"/>
    </source>
</evidence>
<evidence type="ECO:0000256" key="3">
    <source>
        <dbReference type="ARBA" id="ARBA00023004"/>
    </source>
</evidence>
<sequence>MGIGKGFSNWVKGMVIKKILKDLPKASRENLINLTKMAEWIAPVEVDKARIRFVRDAFENNHPGVEYAKKILGKFNPKVRDKFATNLMLNHMLINDEIRERFKVEKGFQPPMTILISPSMKCNLRCQGCYAADYQKDDELDLGTMQKIVNEGKEMGCSFFTILGGEPFMYTHLMEFLGQNPDCYFMIYTNGTMLDDAKIKELVKLGNAAIMFSLEGFKKETDERRAPGVFEKVMAAMDRVREAGLLFGYSCYSTRYNVEQIASDEFIDLMIEKGALIGWYFLCLPVGKNPTTEYMPTPQQRLYLKMRRDHIRDTKPIFIVDFWNDAPWVRGCIAARQFIHINHRGDIEPCVFTHFSADNIKTSKLSDALQSPFFKALKNRQPYDDNLYLPCTLIDHPYVIRDVYNETHPKPTHEDAMKLINDPKIKQELDNYSREVKNLFQKVWEEDVGNGMWKVMREETRKKRAGEIVE</sequence>
<gene>
    <name evidence="6" type="ORF">COY52_04850</name>
</gene>
<dbReference type="GO" id="GO:0051536">
    <property type="term" value="F:iron-sulfur cluster binding"/>
    <property type="evidence" value="ECO:0007669"/>
    <property type="project" value="UniProtKB-KW"/>
</dbReference>
<evidence type="ECO:0000256" key="1">
    <source>
        <dbReference type="ARBA" id="ARBA00022691"/>
    </source>
</evidence>
<comment type="caution">
    <text evidence="6">The sequence shown here is derived from an EMBL/GenBank/DDBJ whole genome shotgun (WGS) entry which is preliminary data.</text>
</comment>
<organism evidence="6 7">
    <name type="scientific">Candidatus Desantisbacteria bacterium CG_4_10_14_0_8_um_filter_48_22</name>
    <dbReference type="NCBI Taxonomy" id="1974543"/>
    <lineage>
        <taxon>Bacteria</taxon>
        <taxon>Candidatus Desantisiibacteriota</taxon>
    </lineage>
</organism>
<dbReference type="PANTHER" id="PTHR43524">
    <property type="entry name" value="RADICAL SAM SUPERFAMILY PROTEIN"/>
    <property type="match status" value="1"/>
</dbReference>
<dbReference type="SFLD" id="SFLDS00029">
    <property type="entry name" value="Radical_SAM"/>
    <property type="match status" value="1"/>
</dbReference>
<keyword evidence="2" id="KW-0479">Metal-binding</keyword>
<evidence type="ECO:0000259" key="5">
    <source>
        <dbReference type="PROSITE" id="PS51918"/>
    </source>
</evidence>
<dbReference type="PANTHER" id="PTHR43524:SF1">
    <property type="entry name" value="RADICAL SAM SUPERFAMILY PROTEIN"/>
    <property type="match status" value="1"/>
</dbReference>
<dbReference type="InterPro" id="IPR013785">
    <property type="entry name" value="Aldolase_TIM"/>
</dbReference>
<dbReference type="CDD" id="cd01335">
    <property type="entry name" value="Radical_SAM"/>
    <property type="match status" value="1"/>
</dbReference>
<dbReference type="AlphaFoldDB" id="A0A2M7SCI4"/>
<accession>A0A2M7SCI4</accession>
<dbReference type="SFLD" id="SFLDG01067">
    <property type="entry name" value="SPASM/twitch_domain_containing"/>
    <property type="match status" value="1"/>
</dbReference>
<dbReference type="GO" id="GO:0046872">
    <property type="term" value="F:metal ion binding"/>
    <property type="evidence" value="ECO:0007669"/>
    <property type="project" value="UniProtKB-KW"/>
</dbReference>
<dbReference type="SUPFAM" id="SSF102114">
    <property type="entry name" value="Radical SAM enzymes"/>
    <property type="match status" value="1"/>
</dbReference>
<dbReference type="Pfam" id="PF04055">
    <property type="entry name" value="Radical_SAM"/>
    <property type="match status" value="1"/>
</dbReference>
<proteinExistence type="predicted"/>
<dbReference type="Gene3D" id="3.20.20.70">
    <property type="entry name" value="Aldolase class I"/>
    <property type="match status" value="1"/>
</dbReference>
<keyword evidence="4" id="KW-0411">Iron-sulfur</keyword>
<reference evidence="7" key="1">
    <citation type="submission" date="2017-09" db="EMBL/GenBank/DDBJ databases">
        <title>Depth-based differentiation of microbial function through sediment-hosted aquifers and enrichment of novel symbionts in the deep terrestrial subsurface.</title>
        <authorList>
            <person name="Probst A.J."/>
            <person name="Ladd B."/>
            <person name="Jarett J.K."/>
            <person name="Geller-Mcgrath D.E."/>
            <person name="Sieber C.M.K."/>
            <person name="Emerson J.B."/>
            <person name="Anantharaman K."/>
            <person name="Thomas B.C."/>
            <person name="Malmstrom R."/>
            <person name="Stieglmeier M."/>
            <person name="Klingl A."/>
            <person name="Woyke T."/>
            <person name="Ryan C.M."/>
            <person name="Banfield J.F."/>
        </authorList>
    </citation>
    <scope>NUCLEOTIDE SEQUENCE [LARGE SCALE GENOMIC DNA]</scope>
</reference>
<protein>
    <submittedName>
        <fullName evidence="6">Radical SAM protein</fullName>
    </submittedName>
</protein>
<dbReference type="InterPro" id="IPR058240">
    <property type="entry name" value="rSAM_sf"/>
</dbReference>
<dbReference type="Proteomes" id="UP000229307">
    <property type="component" value="Unassembled WGS sequence"/>
</dbReference>
<evidence type="ECO:0000313" key="7">
    <source>
        <dbReference type="Proteomes" id="UP000229307"/>
    </source>
</evidence>
<evidence type="ECO:0000256" key="2">
    <source>
        <dbReference type="ARBA" id="ARBA00022723"/>
    </source>
</evidence>
<name>A0A2M7SCI4_9BACT</name>
<dbReference type="InterPro" id="IPR023885">
    <property type="entry name" value="4Fe4S-binding_SPASM_dom"/>
</dbReference>
<evidence type="ECO:0000313" key="6">
    <source>
        <dbReference type="EMBL" id="PIZ17266.1"/>
    </source>
</evidence>
<dbReference type="Pfam" id="PF13186">
    <property type="entry name" value="SPASM"/>
    <property type="match status" value="1"/>
</dbReference>
<feature type="domain" description="Radical SAM core" evidence="5">
    <location>
        <begin position="108"/>
        <end position="305"/>
    </location>
</feature>
<dbReference type="InterPro" id="IPR007197">
    <property type="entry name" value="rSAM"/>
</dbReference>